<comment type="catalytic activity">
    <reaction evidence="4 5">
        <text>P(1),P(4)-bis(5'-adenosyl) tetraphosphate + H2O = 2 ADP + 2 H(+)</text>
        <dbReference type="Rhea" id="RHEA:24252"/>
        <dbReference type="ChEBI" id="CHEBI:15377"/>
        <dbReference type="ChEBI" id="CHEBI:15378"/>
        <dbReference type="ChEBI" id="CHEBI:58141"/>
        <dbReference type="ChEBI" id="CHEBI:456216"/>
        <dbReference type="EC" id="3.6.1.41"/>
    </reaction>
</comment>
<dbReference type="InterPro" id="IPR004843">
    <property type="entry name" value="Calcineurin-like_PHP"/>
</dbReference>
<evidence type="ECO:0000256" key="1">
    <source>
        <dbReference type="ARBA" id="ARBA00003413"/>
    </source>
</evidence>
<evidence type="ECO:0000256" key="2">
    <source>
        <dbReference type="ARBA" id="ARBA00005419"/>
    </source>
</evidence>
<dbReference type="Gene3D" id="3.60.21.10">
    <property type="match status" value="1"/>
</dbReference>
<dbReference type="RefSeq" id="WP_120356349.1">
    <property type="nucleotide sequence ID" value="NZ_RAQO01000009.1"/>
</dbReference>
<feature type="domain" description="Calcineurin-like phosphoesterase" evidence="6">
    <location>
        <begin position="3"/>
        <end position="141"/>
    </location>
</feature>
<evidence type="ECO:0000256" key="3">
    <source>
        <dbReference type="ARBA" id="ARBA00022801"/>
    </source>
</evidence>
<dbReference type="PIRSF" id="PIRSF000903">
    <property type="entry name" value="B5n-ttraPtase_sm"/>
    <property type="match status" value="1"/>
</dbReference>
<dbReference type="OrthoDB" id="9807890at2"/>
<evidence type="ECO:0000313" key="8">
    <source>
        <dbReference type="Proteomes" id="UP000286482"/>
    </source>
</evidence>
<dbReference type="NCBIfam" id="NF001204">
    <property type="entry name" value="PRK00166.1"/>
    <property type="match status" value="1"/>
</dbReference>
<name>A0A420E7V7_9ALTE</name>
<dbReference type="HAMAP" id="MF_00199">
    <property type="entry name" value="ApaH"/>
    <property type="match status" value="1"/>
</dbReference>
<sequence length="273" mass="31530">MATYFVGDIQGCYQELSSLLKMVRFDKKYDQLWCAGDLVARGPQSLETLRFIKSLGSSAQVVLGNHDLHLLAIANGIKRNKARDHLTPILEASDKDELLDWLRCQALVKQHPDFNVVMVHAGISPQWSVDTAISRAKEVETILRSDHYLRLLQSMYGNEPAHWNKHLEGLDRWRYIINACTRMRYCFADGTLDFELKIPPQQNDNPNLKPWYEIGDKHLQKQTIVFGHWAALEGRTSKDKVIATDTGCVWGNRLSMLRWEDQRWFNTPSQSQY</sequence>
<evidence type="ECO:0000256" key="5">
    <source>
        <dbReference type="HAMAP-Rule" id="MF_00199"/>
    </source>
</evidence>
<comment type="caution">
    <text evidence="7">The sequence shown here is derived from an EMBL/GenBank/DDBJ whole genome shotgun (WGS) entry which is preliminary data.</text>
</comment>
<dbReference type="SUPFAM" id="SSF56300">
    <property type="entry name" value="Metallo-dependent phosphatases"/>
    <property type="match status" value="1"/>
</dbReference>
<dbReference type="PANTHER" id="PTHR40942">
    <property type="match status" value="1"/>
</dbReference>
<comment type="similarity">
    <text evidence="2 5">Belongs to the Ap4A hydrolase family.</text>
</comment>
<gene>
    <name evidence="5" type="primary">apaH</name>
    <name evidence="7" type="ORF">DBZ36_17990</name>
</gene>
<evidence type="ECO:0000313" key="7">
    <source>
        <dbReference type="EMBL" id="RKF14538.1"/>
    </source>
</evidence>
<dbReference type="InterPro" id="IPR029052">
    <property type="entry name" value="Metallo-depent_PP-like"/>
</dbReference>
<evidence type="ECO:0000259" key="6">
    <source>
        <dbReference type="Pfam" id="PF00149"/>
    </source>
</evidence>
<dbReference type="EMBL" id="RAQO01000009">
    <property type="protein sequence ID" value="RKF14538.1"/>
    <property type="molecule type" value="Genomic_DNA"/>
</dbReference>
<dbReference type="Pfam" id="PF00149">
    <property type="entry name" value="Metallophos"/>
    <property type="match status" value="1"/>
</dbReference>
<accession>A0A420E7V7</accession>
<reference evidence="7 8" key="1">
    <citation type="submission" date="2018-09" db="EMBL/GenBank/DDBJ databases">
        <authorList>
            <person name="Wang Z."/>
        </authorList>
    </citation>
    <scope>NUCLEOTIDE SEQUENCE [LARGE SCALE GENOMIC DNA]</scope>
    <source>
        <strain evidence="7 8">ALS 81</strain>
    </source>
</reference>
<evidence type="ECO:0000256" key="4">
    <source>
        <dbReference type="ARBA" id="ARBA00049417"/>
    </source>
</evidence>
<proteinExistence type="inferred from homology"/>
<organism evidence="7 8">
    <name type="scientific">Alginatibacterium sediminis</name>
    <dbReference type="NCBI Taxonomy" id="2164068"/>
    <lineage>
        <taxon>Bacteria</taxon>
        <taxon>Pseudomonadati</taxon>
        <taxon>Pseudomonadota</taxon>
        <taxon>Gammaproteobacteria</taxon>
        <taxon>Alteromonadales</taxon>
        <taxon>Alteromonadaceae</taxon>
        <taxon>Alginatibacterium</taxon>
    </lineage>
</organism>
<dbReference type="PANTHER" id="PTHR40942:SF4">
    <property type="entry name" value="CYTOCHROME C5"/>
    <property type="match status" value="1"/>
</dbReference>
<dbReference type="AlphaFoldDB" id="A0A420E7V7"/>
<dbReference type="EC" id="3.6.1.41" evidence="5"/>
<dbReference type="InterPro" id="IPR004617">
    <property type="entry name" value="ApaH"/>
</dbReference>
<protein>
    <recommendedName>
        <fullName evidence="5">Bis(5'-nucleosyl)-tetraphosphatase, symmetrical</fullName>
        <ecNumber evidence="5">3.6.1.41</ecNumber>
    </recommendedName>
    <alternativeName>
        <fullName evidence="5">Ap4A hydrolase</fullName>
    </alternativeName>
    <alternativeName>
        <fullName evidence="5">Diadenosine 5',5'''-P1,P4-tetraphosphate pyrophosphohydrolase</fullName>
    </alternativeName>
    <alternativeName>
        <fullName evidence="5">Diadenosine tetraphosphatase</fullName>
    </alternativeName>
</protein>
<dbReference type="Proteomes" id="UP000286482">
    <property type="component" value="Unassembled WGS sequence"/>
</dbReference>
<comment type="function">
    <text evidence="1 5">Hydrolyzes diadenosine 5',5'''-P1,P4-tetraphosphate to yield ADP.</text>
</comment>
<keyword evidence="3 5" id="KW-0378">Hydrolase</keyword>
<keyword evidence="8" id="KW-1185">Reference proteome</keyword>
<dbReference type="GO" id="GO:0008803">
    <property type="term" value="F:bis(5'-nucleosyl)-tetraphosphatase (symmetrical) activity"/>
    <property type="evidence" value="ECO:0007669"/>
    <property type="project" value="UniProtKB-UniRule"/>
</dbReference>
<dbReference type="NCBIfam" id="TIGR00668">
    <property type="entry name" value="apaH"/>
    <property type="match status" value="1"/>
</dbReference>
<dbReference type="CDD" id="cd07422">
    <property type="entry name" value="MPP_ApaH"/>
    <property type="match status" value="1"/>
</dbReference>